<dbReference type="AlphaFoldDB" id="A0AAD7S7T2"/>
<gene>
    <name evidence="1" type="ORF">AAFF_G00438370</name>
</gene>
<accession>A0AAD7S7T2</accession>
<keyword evidence="2" id="KW-1185">Reference proteome</keyword>
<name>A0AAD7S7T2_9TELE</name>
<proteinExistence type="predicted"/>
<comment type="caution">
    <text evidence="1">The sequence shown here is derived from an EMBL/GenBank/DDBJ whole genome shotgun (WGS) entry which is preliminary data.</text>
</comment>
<dbReference type="EMBL" id="JAINUG010000097">
    <property type="protein sequence ID" value="KAJ8397561.1"/>
    <property type="molecule type" value="Genomic_DNA"/>
</dbReference>
<organism evidence="1 2">
    <name type="scientific">Aldrovandia affinis</name>
    <dbReference type="NCBI Taxonomy" id="143900"/>
    <lineage>
        <taxon>Eukaryota</taxon>
        <taxon>Metazoa</taxon>
        <taxon>Chordata</taxon>
        <taxon>Craniata</taxon>
        <taxon>Vertebrata</taxon>
        <taxon>Euteleostomi</taxon>
        <taxon>Actinopterygii</taxon>
        <taxon>Neopterygii</taxon>
        <taxon>Teleostei</taxon>
        <taxon>Notacanthiformes</taxon>
        <taxon>Halosauridae</taxon>
        <taxon>Aldrovandia</taxon>
    </lineage>
</organism>
<sequence>MQWQNLLEVPVFQYMSRKRHGAHHTSSLVRWISAVVRQIFREGVDCVPKGSVATGRRGCSMGFILPWTFRVLFHGLFL</sequence>
<reference evidence="1" key="1">
    <citation type="journal article" date="2023" name="Science">
        <title>Genome structures resolve the early diversification of teleost fishes.</title>
        <authorList>
            <person name="Parey E."/>
            <person name="Louis A."/>
            <person name="Montfort J."/>
            <person name="Bouchez O."/>
            <person name="Roques C."/>
            <person name="Iampietro C."/>
            <person name="Lluch J."/>
            <person name="Castinel A."/>
            <person name="Donnadieu C."/>
            <person name="Desvignes T."/>
            <person name="Floi Bucao C."/>
            <person name="Jouanno E."/>
            <person name="Wen M."/>
            <person name="Mejri S."/>
            <person name="Dirks R."/>
            <person name="Jansen H."/>
            <person name="Henkel C."/>
            <person name="Chen W.J."/>
            <person name="Zahm M."/>
            <person name="Cabau C."/>
            <person name="Klopp C."/>
            <person name="Thompson A.W."/>
            <person name="Robinson-Rechavi M."/>
            <person name="Braasch I."/>
            <person name="Lecointre G."/>
            <person name="Bobe J."/>
            <person name="Postlethwait J.H."/>
            <person name="Berthelot C."/>
            <person name="Roest Crollius H."/>
            <person name="Guiguen Y."/>
        </authorList>
    </citation>
    <scope>NUCLEOTIDE SEQUENCE</scope>
    <source>
        <strain evidence="1">NC1722</strain>
    </source>
</reference>
<evidence type="ECO:0000313" key="2">
    <source>
        <dbReference type="Proteomes" id="UP001221898"/>
    </source>
</evidence>
<dbReference type="Proteomes" id="UP001221898">
    <property type="component" value="Unassembled WGS sequence"/>
</dbReference>
<evidence type="ECO:0000313" key="1">
    <source>
        <dbReference type="EMBL" id="KAJ8397561.1"/>
    </source>
</evidence>
<protein>
    <submittedName>
        <fullName evidence="1">Uncharacterized protein</fullName>
    </submittedName>
</protein>